<dbReference type="AlphaFoldDB" id="A0A226CZN6"/>
<keyword evidence="2" id="KW-0812">Transmembrane</keyword>
<evidence type="ECO:0000256" key="2">
    <source>
        <dbReference type="SAM" id="Phobius"/>
    </source>
</evidence>
<comment type="caution">
    <text evidence="3">The sequence shown here is derived from an EMBL/GenBank/DDBJ whole genome shotgun (WGS) entry which is preliminary data.</text>
</comment>
<feature type="transmembrane region" description="Helical" evidence="2">
    <location>
        <begin position="139"/>
        <end position="161"/>
    </location>
</feature>
<feature type="region of interest" description="Disordered" evidence="1">
    <location>
        <begin position="1"/>
        <end position="23"/>
    </location>
</feature>
<evidence type="ECO:0000256" key="1">
    <source>
        <dbReference type="SAM" id="MobiDB-lite"/>
    </source>
</evidence>
<accession>A0A226CZN6</accession>
<keyword evidence="2" id="KW-1133">Transmembrane helix</keyword>
<reference evidence="3 4" key="1">
    <citation type="submission" date="2015-12" db="EMBL/GenBank/DDBJ databases">
        <title>The genome of Folsomia candida.</title>
        <authorList>
            <person name="Faddeeva A."/>
            <person name="Derks M.F."/>
            <person name="Anvar Y."/>
            <person name="Smit S."/>
            <person name="Van Straalen N."/>
            <person name="Roelofs D."/>
        </authorList>
    </citation>
    <scope>NUCLEOTIDE SEQUENCE [LARGE SCALE GENOMIC DNA]</scope>
    <source>
        <strain evidence="3 4">VU population</strain>
        <tissue evidence="3">Whole body</tissue>
    </source>
</reference>
<organism evidence="3 4">
    <name type="scientific">Folsomia candida</name>
    <name type="common">Springtail</name>
    <dbReference type="NCBI Taxonomy" id="158441"/>
    <lineage>
        <taxon>Eukaryota</taxon>
        <taxon>Metazoa</taxon>
        <taxon>Ecdysozoa</taxon>
        <taxon>Arthropoda</taxon>
        <taxon>Hexapoda</taxon>
        <taxon>Collembola</taxon>
        <taxon>Entomobryomorpha</taxon>
        <taxon>Isotomoidea</taxon>
        <taxon>Isotomidae</taxon>
        <taxon>Proisotominae</taxon>
        <taxon>Folsomia</taxon>
    </lineage>
</organism>
<dbReference type="Proteomes" id="UP000198287">
    <property type="component" value="Unassembled WGS sequence"/>
</dbReference>
<feature type="compositionally biased region" description="Polar residues" evidence="1">
    <location>
        <begin position="7"/>
        <end position="23"/>
    </location>
</feature>
<evidence type="ECO:0000313" key="3">
    <source>
        <dbReference type="EMBL" id="OXA38403.1"/>
    </source>
</evidence>
<protein>
    <submittedName>
        <fullName evidence="3">Uncharacterized protein</fullName>
    </submittedName>
</protein>
<proteinExistence type="predicted"/>
<dbReference type="OrthoDB" id="6773400at2759"/>
<keyword evidence="4" id="KW-1185">Reference proteome</keyword>
<name>A0A226CZN6_FOLCA</name>
<sequence>MGDLRRNSGQQDVPNSKPGTISISPKTFQDIAQKWVESDELASPDQVAVFRKLVSILRDHDLQDVSEIIRGTVERRVKLNQLRSQNAVGKSSNCKEFIKSGQDAEYESLTGEEDLGKTNPQNRRMTFRKGLEQFTNKRLIYGSIFLICATNIFTSATTRIISCPSMDRQITKMQNINISSTTSNSYTTTEIPKPVCPMSPSLRFNDTYSAVNATELLPNWNEPVLDLCHDSETILIITEPFEPHDEQEIRCPERVTGLSMFVALTDSELQAFLDKFCQIMQISFVGEAVCRLPNESGIQKEMILAQNLQAISFEELENCSEFYKGLGDSLIARRLTSVAFKCTSFEKEELQGPEFGPGIGNLEIFGENLHVNPPRTLAIWRGRSRPEGGYLDIAMRDFDTDMDIWRFSSDIDRALHTVQISGNRTMSPLSEEEDIEEMENAEADDKQLVFATMLKDYQILLSKSQVPSVKEKKDKATKEFLAALQEKLTLTLTKGTLSKKISRMKSEVKKKCDLNRTGNKKLLLKSWEKVMAELIGAKTNPSIAQVQTWVEEDEKFVPIFLEK</sequence>
<gene>
    <name evidence="3" type="ORF">Fcan01_26854</name>
</gene>
<evidence type="ECO:0000313" key="4">
    <source>
        <dbReference type="Proteomes" id="UP000198287"/>
    </source>
</evidence>
<dbReference type="EMBL" id="LNIX01000046">
    <property type="protein sequence ID" value="OXA38403.1"/>
    <property type="molecule type" value="Genomic_DNA"/>
</dbReference>
<keyword evidence="2" id="KW-0472">Membrane</keyword>